<dbReference type="KEGG" id="lgi:LOTGIDRAFT_166539"/>
<dbReference type="RefSeq" id="XP_009061861.1">
    <property type="nucleotide sequence ID" value="XM_009063613.1"/>
</dbReference>
<dbReference type="CTD" id="20240369"/>
<proteinExistence type="predicted"/>
<reference evidence="1 2" key="1">
    <citation type="journal article" date="2013" name="Nature">
        <title>Insights into bilaterian evolution from three spiralian genomes.</title>
        <authorList>
            <person name="Simakov O."/>
            <person name="Marletaz F."/>
            <person name="Cho S.J."/>
            <person name="Edsinger-Gonzales E."/>
            <person name="Havlak P."/>
            <person name="Hellsten U."/>
            <person name="Kuo D.H."/>
            <person name="Larsson T."/>
            <person name="Lv J."/>
            <person name="Arendt D."/>
            <person name="Savage R."/>
            <person name="Osoegawa K."/>
            <person name="de Jong P."/>
            <person name="Grimwood J."/>
            <person name="Chapman J.A."/>
            <person name="Shapiro H."/>
            <person name="Aerts A."/>
            <person name="Otillar R.P."/>
            <person name="Terry A.Y."/>
            <person name="Boore J.L."/>
            <person name="Grigoriev I.V."/>
            <person name="Lindberg D.R."/>
            <person name="Seaver E.C."/>
            <person name="Weisblat D.A."/>
            <person name="Putnam N.H."/>
            <person name="Rokhsar D.S."/>
        </authorList>
    </citation>
    <scope>NUCLEOTIDE SEQUENCE [LARGE SCALE GENOMIC DNA]</scope>
</reference>
<sequence length="106" mass="11825">MTYSVRRSRIASGFTQEPGICIGKTEERVEAIHDTIFHVLGRQRVEAVCDTTERVEAVGDESMSRSEQAERVEAVGDKMLSPSLEIGGVKDQVLRLQLSTYRVTNI</sequence>
<dbReference type="Proteomes" id="UP000030746">
    <property type="component" value="Unassembled WGS sequence"/>
</dbReference>
<keyword evidence="2" id="KW-1185">Reference proteome</keyword>
<dbReference type="AlphaFoldDB" id="V3ZSS2"/>
<accession>V3ZSS2</accession>
<dbReference type="HOGENOM" id="CLU_2226183_0_0_1"/>
<organism evidence="1 2">
    <name type="scientific">Lottia gigantea</name>
    <name type="common">Giant owl limpet</name>
    <dbReference type="NCBI Taxonomy" id="225164"/>
    <lineage>
        <taxon>Eukaryota</taxon>
        <taxon>Metazoa</taxon>
        <taxon>Spiralia</taxon>
        <taxon>Lophotrochozoa</taxon>
        <taxon>Mollusca</taxon>
        <taxon>Gastropoda</taxon>
        <taxon>Patellogastropoda</taxon>
        <taxon>Lottioidea</taxon>
        <taxon>Lottiidae</taxon>
        <taxon>Lottia</taxon>
    </lineage>
</organism>
<evidence type="ECO:0000313" key="2">
    <source>
        <dbReference type="Proteomes" id="UP000030746"/>
    </source>
</evidence>
<dbReference type="EMBL" id="KB202917">
    <property type="protein sequence ID" value="ESO87392.1"/>
    <property type="molecule type" value="Genomic_DNA"/>
</dbReference>
<gene>
    <name evidence="1" type="ORF">LOTGIDRAFT_166539</name>
</gene>
<name>V3ZSS2_LOTGI</name>
<evidence type="ECO:0000313" key="1">
    <source>
        <dbReference type="EMBL" id="ESO87392.1"/>
    </source>
</evidence>
<dbReference type="GeneID" id="20240369"/>
<protein>
    <submittedName>
        <fullName evidence="1">Uncharacterized protein</fullName>
    </submittedName>
</protein>